<accession>A0A1H4SXB5</accession>
<dbReference type="EMBL" id="FNSN01000003">
    <property type="protein sequence ID" value="SEC48670.1"/>
    <property type="molecule type" value="Genomic_DNA"/>
</dbReference>
<dbReference type="GO" id="GO:0055091">
    <property type="term" value="P:phospholipid homeostasis"/>
    <property type="evidence" value="ECO:0007669"/>
    <property type="project" value="TreeGrafter"/>
</dbReference>
<evidence type="ECO:0000313" key="9">
    <source>
        <dbReference type="EMBL" id="SEC48670.1"/>
    </source>
</evidence>
<feature type="transmembrane region" description="Helical" evidence="7">
    <location>
        <begin position="494"/>
        <end position="514"/>
    </location>
</feature>
<dbReference type="Pfam" id="PF09924">
    <property type="entry name" value="LPG_synthase_C"/>
    <property type="match status" value="1"/>
</dbReference>
<feature type="transmembrane region" description="Helical" evidence="7">
    <location>
        <begin position="93"/>
        <end position="120"/>
    </location>
</feature>
<name>A0A1H4SXB5_9MICC</name>
<evidence type="ECO:0000259" key="8">
    <source>
        <dbReference type="Pfam" id="PF09924"/>
    </source>
</evidence>
<feature type="transmembrane region" description="Helical" evidence="7">
    <location>
        <begin position="217"/>
        <end position="234"/>
    </location>
</feature>
<keyword evidence="2" id="KW-1003">Cell membrane</keyword>
<keyword evidence="10" id="KW-1185">Reference proteome</keyword>
<dbReference type="SUPFAM" id="SSF144091">
    <property type="entry name" value="Rhomboid-like"/>
    <property type="match status" value="1"/>
</dbReference>
<feature type="transmembrane region" description="Helical" evidence="7">
    <location>
        <begin position="255"/>
        <end position="273"/>
    </location>
</feature>
<evidence type="ECO:0000256" key="4">
    <source>
        <dbReference type="ARBA" id="ARBA00022989"/>
    </source>
</evidence>
<evidence type="ECO:0000256" key="2">
    <source>
        <dbReference type="ARBA" id="ARBA00022475"/>
    </source>
</evidence>
<dbReference type="AlphaFoldDB" id="A0A1H4SXB5"/>
<reference evidence="9 10" key="1">
    <citation type="submission" date="2016-10" db="EMBL/GenBank/DDBJ databases">
        <authorList>
            <person name="de Groot N.N."/>
        </authorList>
    </citation>
    <scope>NUCLEOTIDE SEQUENCE [LARGE SCALE GENOMIC DNA]</scope>
    <source>
        <strain evidence="9 10">DSM 10495</strain>
    </source>
</reference>
<feature type="transmembrane region" description="Helical" evidence="7">
    <location>
        <begin position="351"/>
        <end position="371"/>
    </location>
</feature>
<feature type="transmembrane region" description="Helical" evidence="7">
    <location>
        <begin position="160"/>
        <end position="184"/>
    </location>
</feature>
<keyword evidence="4 7" id="KW-1133">Transmembrane helix</keyword>
<protein>
    <submittedName>
        <fullName evidence="9">Lysylphosphatidylglycerol synthetase, C-terminal domain, DUF2156 family</fullName>
    </submittedName>
</protein>
<feature type="transmembrane region" description="Helical" evidence="7">
    <location>
        <begin position="132"/>
        <end position="154"/>
    </location>
</feature>
<organism evidence="9 10">
    <name type="scientific">Arthrobacter woluwensis</name>
    <dbReference type="NCBI Taxonomy" id="156980"/>
    <lineage>
        <taxon>Bacteria</taxon>
        <taxon>Bacillati</taxon>
        <taxon>Actinomycetota</taxon>
        <taxon>Actinomycetes</taxon>
        <taxon>Micrococcales</taxon>
        <taxon>Micrococcaceae</taxon>
        <taxon>Arthrobacter</taxon>
    </lineage>
</organism>
<dbReference type="GO" id="GO:0016755">
    <property type="term" value="F:aminoacyltransferase activity"/>
    <property type="evidence" value="ECO:0007669"/>
    <property type="project" value="TreeGrafter"/>
</dbReference>
<dbReference type="GO" id="GO:0005886">
    <property type="term" value="C:plasma membrane"/>
    <property type="evidence" value="ECO:0007669"/>
    <property type="project" value="UniProtKB-SubCell"/>
</dbReference>
<dbReference type="PANTHER" id="PTHR34697:SF2">
    <property type="entry name" value="PHOSPHATIDYLGLYCEROL LYSYLTRANSFERASE"/>
    <property type="match status" value="1"/>
</dbReference>
<feature type="transmembrane region" description="Helical" evidence="7">
    <location>
        <begin position="391"/>
        <end position="410"/>
    </location>
</feature>
<evidence type="ECO:0000256" key="1">
    <source>
        <dbReference type="ARBA" id="ARBA00004651"/>
    </source>
</evidence>
<feature type="domain" description="Phosphatidylglycerol lysyltransferase C-terminal" evidence="8">
    <location>
        <begin position="530"/>
        <end position="835"/>
    </location>
</feature>
<feature type="transmembrane region" description="Helical" evidence="7">
    <location>
        <begin position="430"/>
        <end position="455"/>
    </location>
</feature>
<dbReference type="InterPro" id="IPR024320">
    <property type="entry name" value="LPG_synthase_C"/>
</dbReference>
<keyword evidence="3 7" id="KW-0812">Transmembrane</keyword>
<dbReference type="PANTHER" id="PTHR34697">
    <property type="entry name" value="PHOSPHATIDYLGLYCEROL LYSYLTRANSFERASE"/>
    <property type="match status" value="1"/>
</dbReference>
<dbReference type="InterPro" id="IPR016181">
    <property type="entry name" value="Acyl_CoA_acyltransferase"/>
</dbReference>
<dbReference type="Proteomes" id="UP000182652">
    <property type="component" value="Unassembled WGS sequence"/>
</dbReference>
<dbReference type="InterPro" id="IPR051211">
    <property type="entry name" value="PG_lysyltransferase"/>
</dbReference>
<dbReference type="SUPFAM" id="SSF55729">
    <property type="entry name" value="Acyl-CoA N-acyltransferases (Nat)"/>
    <property type="match status" value="1"/>
</dbReference>
<dbReference type="RefSeq" id="WP_066214392.1">
    <property type="nucleotide sequence ID" value="NZ_FNSN01000003.1"/>
</dbReference>
<gene>
    <name evidence="9" type="ORF">SAMN04489745_2993</name>
</gene>
<proteinExistence type="predicted"/>
<evidence type="ECO:0000313" key="10">
    <source>
        <dbReference type="Proteomes" id="UP000182652"/>
    </source>
</evidence>
<dbReference type="InterPro" id="IPR035952">
    <property type="entry name" value="Rhomboid-like_sf"/>
</dbReference>
<dbReference type="STRING" id="156980.SAMN04489745_2993"/>
<dbReference type="Gene3D" id="1.20.1540.10">
    <property type="entry name" value="Rhomboid-like"/>
    <property type="match status" value="1"/>
</dbReference>
<feature type="transmembrane region" description="Helical" evidence="7">
    <location>
        <begin position="196"/>
        <end position="211"/>
    </location>
</feature>
<feature type="transmembrane region" description="Helical" evidence="7">
    <location>
        <begin position="325"/>
        <end position="344"/>
    </location>
</feature>
<evidence type="ECO:0000256" key="3">
    <source>
        <dbReference type="ARBA" id="ARBA00022692"/>
    </source>
</evidence>
<keyword evidence="5 7" id="KW-0472">Membrane</keyword>
<evidence type="ECO:0000256" key="6">
    <source>
        <dbReference type="SAM" id="MobiDB-lite"/>
    </source>
</evidence>
<sequence length="872" mass="94940">MNDKTTPGGEVPESSPQGAGAAPELLTQPPTGRLRDTKEWLDGFFRRIPFSFLMAAVFLATSILSATVFHGNINAVKDSWGLGVDTTLDAGKWWTPLSALLIPQDVMGTVVAMLGAVLLLGLAERTLGTRKAALAFFATGLIAGTLGVLLQWLGTLTWEWWSTGASTAITMDPLTGVIGAIAAATGSMGALWRRRIRVVLFAFMLIFLLYSGDPEDLYRLVAVLVGLPLGVLLAPRSKPLTVKVLHSSHRETRTLVAAVVLVTAVGPIVAFLGSTDLTPFAFGSYLFMNDPIDPSTLTAVCRGDMPITRQCIRQLARLGSQGPGMFVMSFVPVVLLGLAAWGLYRGRRFGWWLAVSVNSAILLFAPGSFGVVRVIAQGGSPSHRPFDASELVIWVVTAALVPVGSLIMLVATRKHFGIRAPRGAVRRFWLVLGAGFVVLTAAYIFSALVNLAAIVPHTSPWQVILEAPRRFIPPHFLGRPTHAVMPRHSAVSWAFQWCGPVFWALFAALVVWVLSRSPRLAMAHDADAFRALLRRHGGGSLGHMGTWEGNTPWFTRDGEGALPYRVVNGNAIALGDPVCAPHRAEETIREFLAFCDEHNWTPVFYSIHPQYLPVFEDLGWHHMSVGEETVVHTADFSMKGKHWQSVRTALNKAVREGKTTVWTSWAELPFAATTEIAAISEAWVAESDLPEMGFTLGGLDELRDPDVRLMLALAEDGRIEAVTSWMPMYQDGEIIGWTLDFMRRSPESFNGVMEFLIASAALHMRDEGCRYMSLSGAPLATKPAAPGAEEPEDVAGMDVFLAWLSRTLEPAYGFSSLFRFKAKFHPEYVTLSMAYQDVLALPGIGVALGKAYLPDVSTREAVALARSLGRKD</sequence>
<feature type="region of interest" description="Disordered" evidence="6">
    <location>
        <begin position="1"/>
        <end position="32"/>
    </location>
</feature>
<evidence type="ECO:0000256" key="7">
    <source>
        <dbReference type="SAM" id="Phobius"/>
    </source>
</evidence>
<feature type="transmembrane region" description="Helical" evidence="7">
    <location>
        <begin position="50"/>
        <end position="73"/>
    </location>
</feature>
<comment type="subcellular location">
    <subcellularLocation>
        <location evidence="1">Cell membrane</location>
        <topology evidence="1">Multi-pass membrane protein</topology>
    </subcellularLocation>
</comment>
<evidence type="ECO:0000256" key="5">
    <source>
        <dbReference type="ARBA" id="ARBA00023136"/>
    </source>
</evidence>